<organism evidence="3 4">
    <name type="scientific">Trichoderma cornu-damae</name>
    <dbReference type="NCBI Taxonomy" id="654480"/>
    <lineage>
        <taxon>Eukaryota</taxon>
        <taxon>Fungi</taxon>
        <taxon>Dikarya</taxon>
        <taxon>Ascomycota</taxon>
        <taxon>Pezizomycotina</taxon>
        <taxon>Sordariomycetes</taxon>
        <taxon>Hypocreomycetidae</taxon>
        <taxon>Hypocreales</taxon>
        <taxon>Hypocreaceae</taxon>
        <taxon>Trichoderma</taxon>
    </lineage>
</organism>
<name>A0A9P8QMD3_9HYPO</name>
<keyword evidence="4" id="KW-1185">Reference proteome</keyword>
<dbReference type="AlphaFoldDB" id="A0A9P8QMD3"/>
<sequence>MRSHNVLMLLLFAVTRAAPVAKEGLEGQPLAPRAQVDSDIATSYRYEKRDESDSDIATSYRYEKRDESDSDAATSYSYIKRDESDSDAATSYSYIKRGEVDSDSTAMTLEKLEESMDLFR</sequence>
<evidence type="ECO:0000313" key="3">
    <source>
        <dbReference type="EMBL" id="KAH6605293.1"/>
    </source>
</evidence>
<dbReference type="OrthoDB" id="2631620at2759"/>
<evidence type="ECO:0000313" key="4">
    <source>
        <dbReference type="Proteomes" id="UP000827724"/>
    </source>
</evidence>
<comment type="caution">
    <text evidence="3">The sequence shown here is derived from an EMBL/GenBank/DDBJ whole genome shotgun (WGS) entry which is preliminary data.</text>
</comment>
<feature type="chain" id="PRO_5040131437" evidence="2">
    <location>
        <begin position="18"/>
        <end position="120"/>
    </location>
</feature>
<feature type="signal peptide" evidence="2">
    <location>
        <begin position="1"/>
        <end position="17"/>
    </location>
</feature>
<keyword evidence="3" id="KW-0675">Receptor</keyword>
<keyword evidence="2" id="KW-0732">Signal</keyword>
<reference evidence="3" key="1">
    <citation type="submission" date="2021-08" db="EMBL/GenBank/DDBJ databases">
        <title>Chromosome-Level Trichoderma cornu-damae using Hi-C Data.</title>
        <authorList>
            <person name="Kim C.S."/>
        </authorList>
    </citation>
    <scope>NUCLEOTIDE SEQUENCE</scope>
    <source>
        <strain evidence="3">KA19-0412C</strain>
    </source>
</reference>
<accession>A0A9P8QMD3</accession>
<feature type="region of interest" description="Disordered" evidence="1">
    <location>
        <begin position="42"/>
        <end position="73"/>
    </location>
</feature>
<dbReference type="Proteomes" id="UP000827724">
    <property type="component" value="Unassembled WGS sequence"/>
</dbReference>
<dbReference type="EMBL" id="JAIWOZ010000005">
    <property type="protein sequence ID" value="KAH6605293.1"/>
    <property type="molecule type" value="Genomic_DNA"/>
</dbReference>
<gene>
    <name evidence="3" type="ORF">Trco_007000</name>
</gene>
<proteinExistence type="predicted"/>
<evidence type="ECO:0000256" key="1">
    <source>
        <dbReference type="SAM" id="MobiDB-lite"/>
    </source>
</evidence>
<evidence type="ECO:0000256" key="2">
    <source>
        <dbReference type="SAM" id="SignalP"/>
    </source>
</evidence>
<protein>
    <submittedName>
        <fullName evidence="3">Glucose-dependent insulinotropic receptor</fullName>
    </submittedName>
</protein>